<comment type="caution">
    <text evidence="2">The sequence shown here is derived from an EMBL/GenBank/DDBJ whole genome shotgun (WGS) entry which is preliminary data.</text>
</comment>
<sequence>MSSVSLSPLPHGRLPKAPLGAAAVEKSVPTQRNFIGANKPSAVSAGILAVAIMSASAAPAAGADSHATAPTQIATTQVTAKTSPQSATSSANQVLVERRTPSYWRVTFNNPPFNIFGPETIPQLNTVVTAIENDPNLKVVVFDSAVPGFFLTHYDFVPPLTDSTGLPSGPTGLHPLPDMLVRLSRAPVVSISLIRGRATGVGSELALASDMRFASREKAILSQWEVGAALVPGGGPMARLPRLMGRGRALEILLGADDIDGDLAERYGYVNRSLPDDQLDGFVNALAMRISNFDGNAIADTKRLVDFASLPSDPEIAAGWDAFITSVQRPEAQAKITQLMKLGLQTNGEIERKLGHYTETLTQD</sequence>
<dbReference type="PANTHER" id="PTHR43459">
    <property type="entry name" value="ENOYL-COA HYDRATASE"/>
    <property type="match status" value="1"/>
</dbReference>
<organism evidence="2 3">
    <name type="scientific">Rhizobium herbae</name>
    <dbReference type="NCBI Taxonomy" id="508661"/>
    <lineage>
        <taxon>Bacteria</taxon>
        <taxon>Pseudomonadati</taxon>
        <taxon>Pseudomonadota</taxon>
        <taxon>Alphaproteobacteria</taxon>
        <taxon>Hyphomicrobiales</taxon>
        <taxon>Rhizobiaceae</taxon>
        <taxon>Rhizobium/Agrobacterium group</taxon>
        <taxon>Rhizobium</taxon>
    </lineage>
</organism>
<proteinExistence type="predicted"/>
<dbReference type="PANTHER" id="PTHR43459:SF1">
    <property type="entry name" value="EG:BACN32G11.4 PROTEIN"/>
    <property type="match status" value="1"/>
</dbReference>
<dbReference type="InterPro" id="IPR029045">
    <property type="entry name" value="ClpP/crotonase-like_dom_sf"/>
</dbReference>
<dbReference type="Pfam" id="PF00378">
    <property type="entry name" value="ECH_1"/>
    <property type="match status" value="1"/>
</dbReference>
<name>A0ABS4EWT3_9HYPH</name>
<reference evidence="2 3" key="1">
    <citation type="submission" date="2021-03" db="EMBL/GenBank/DDBJ databases">
        <title>Genomic Encyclopedia of Type Strains, Phase IV (KMG-IV): sequencing the most valuable type-strain genomes for metagenomic binning, comparative biology and taxonomic classification.</title>
        <authorList>
            <person name="Goeker M."/>
        </authorList>
    </citation>
    <scope>NUCLEOTIDE SEQUENCE [LARGE SCALE GENOMIC DNA]</scope>
    <source>
        <strain evidence="2 3">DSM 26427</strain>
    </source>
</reference>
<keyword evidence="3" id="KW-1185">Reference proteome</keyword>
<dbReference type="RefSeq" id="WP_234937635.1">
    <property type="nucleotide sequence ID" value="NZ_JAGGJV010000015.1"/>
</dbReference>
<feature type="compositionally biased region" description="Polar residues" evidence="1">
    <location>
        <begin position="75"/>
        <end position="93"/>
    </location>
</feature>
<evidence type="ECO:0000313" key="3">
    <source>
        <dbReference type="Proteomes" id="UP000823786"/>
    </source>
</evidence>
<accession>A0ABS4EWT3</accession>
<gene>
    <name evidence="2" type="ORF">J2Z75_005782</name>
</gene>
<dbReference type="Proteomes" id="UP000823786">
    <property type="component" value="Unassembled WGS sequence"/>
</dbReference>
<evidence type="ECO:0000256" key="1">
    <source>
        <dbReference type="SAM" id="MobiDB-lite"/>
    </source>
</evidence>
<dbReference type="SUPFAM" id="SSF52096">
    <property type="entry name" value="ClpP/crotonase"/>
    <property type="match status" value="1"/>
</dbReference>
<dbReference type="EMBL" id="JAGGJV010000015">
    <property type="protein sequence ID" value="MBP1862251.1"/>
    <property type="molecule type" value="Genomic_DNA"/>
</dbReference>
<protein>
    <submittedName>
        <fullName evidence="2">Enoyl-CoA hydratase/carnithine racemase</fullName>
    </submittedName>
</protein>
<feature type="region of interest" description="Disordered" evidence="1">
    <location>
        <begin position="75"/>
        <end position="94"/>
    </location>
</feature>
<dbReference type="InterPro" id="IPR001753">
    <property type="entry name" value="Enoyl-CoA_hydra/iso"/>
</dbReference>
<dbReference type="Gene3D" id="3.90.226.10">
    <property type="entry name" value="2-enoyl-CoA Hydratase, Chain A, domain 1"/>
    <property type="match status" value="1"/>
</dbReference>
<dbReference type="CDD" id="cd06558">
    <property type="entry name" value="crotonase-like"/>
    <property type="match status" value="1"/>
</dbReference>
<evidence type="ECO:0000313" key="2">
    <source>
        <dbReference type="EMBL" id="MBP1862251.1"/>
    </source>
</evidence>